<evidence type="ECO:0000259" key="4">
    <source>
        <dbReference type="Pfam" id="PF23598"/>
    </source>
</evidence>
<dbReference type="Gene3D" id="3.80.10.10">
    <property type="entry name" value="Ribonuclease Inhibitor"/>
    <property type="match status" value="2"/>
</dbReference>
<dbReference type="OrthoDB" id="901479at2"/>
<feature type="signal peptide" evidence="3">
    <location>
        <begin position="1"/>
        <end position="17"/>
    </location>
</feature>
<evidence type="ECO:0000256" key="1">
    <source>
        <dbReference type="ARBA" id="ARBA00022614"/>
    </source>
</evidence>
<dbReference type="Pfam" id="PF13855">
    <property type="entry name" value="LRR_8"/>
    <property type="match status" value="1"/>
</dbReference>
<dbReference type="InterPro" id="IPR003591">
    <property type="entry name" value="Leu-rich_rpt_typical-subtyp"/>
</dbReference>
<dbReference type="AlphaFoldDB" id="J0Y0G0"/>
<organism evidence="5 6">
    <name type="scientific">Saprospira grandis DSM 2844</name>
    <dbReference type="NCBI Taxonomy" id="694433"/>
    <lineage>
        <taxon>Bacteria</taxon>
        <taxon>Pseudomonadati</taxon>
        <taxon>Bacteroidota</taxon>
        <taxon>Saprospiria</taxon>
        <taxon>Saprospirales</taxon>
        <taxon>Saprospiraceae</taxon>
        <taxon>Saprospira</taxon>
    </lineage>
</organism>
<gene>
    <name evidence="5" type="ORF">SapgrDRAFT_3376</name>
</gene>
<dbReference type="PROSITE" id="PS51450">
    <property type="entry name" value="LRR"/>
    <property type="match status" value="6"/>
</dbReference>
<reference evidence="6" key="1">
    <citation type="journal article" date="2012" name="Stand. Genomic Sci.">
        <title>Permanent draft genome sequence of the gliding predator Saprospira grandis strain Sa g1 (= HR1).</title>
        <authorList>
            <person name="Mavromatis K."/>
            <person name="Chertkov O."/>
            <person name="Lapidus A."/>
            <person name="Nolan M."/>
            <person name="Lucas S."/>
            <person name="Tice H."/>
            <person name="Del Rio T.G."/>
            <person name="Cheng J.F."/>
            <person name="Han C."/>
            <person name="Tapia R."/>
            <person name="Bruce D."/>
            <person name="Goodwin L.A."/>
            <person name="Pitluck S."/>
            <person name="Huntemann M."/>
            <person name="Liolios K."/>
            <person name="Pagani I."/>
            <person name="Ivanova N."/>
            <person name="Mikhailova N."/>
            <person name="Pati A."/>
            <person name="Chen A."/>
            <person name="Palaniappan K."/>
            <person name="Land M."/>
            <person name="Brambilla E.M."/>
            <person name="Rohde M."/>
            <person name="Spring S."/>
            <person name="Goker M."/>
            <person name="Detter J.C."/>
            <person name="Bristow J."/>
            <person name="Eisen J.A."/>
            <person name="Markowitz V."/>
            <person name="Hugenholtz P."/>
            <person name="Kyrpides N.C."/>
            <person name="Klenk H.P."/>
            <person name="Woyke T."/>
        </authorList>
    </citation>
    <scope>NUCLEOTIDE SEQUENCE [LARGE SCALE GENOMIC DNA]</scope>
    <source>
        <strain evidence="6">DSM 2844</strain>
    </source>
</reference>
<dbReference type="GO" id="GO:0005737">
    <property type="term" value="C:cytoplasm"/>
    <property type="evidence" value="ECO:0007669"/>
    <property type="project" value="TreeGrafter"/>
</dbReference>
<dbReference type="RefSeq" id="WP_002661012.1">
    <property type="nucleotide sequence ID" value="NZ_JH719942.1"/>
</dbReference>
<dbReference type="InterPro" id="IPR050216">
    <property type="entry name" value="LRR_domain-containing"/>
</dbReference>
<feature type="chain" id="PRO_5003741476" evidence="3">
    <location>
        <begin position="18"/>
        <end position="736"/>
    </location>
</feature>
<dbReference type="Pfam" id="PF12799">
    <property type="entry name" value="LRR_4"/>
    <property type="match status" value="1"/>
</dbReference>
<dbReference type="SMART" id="SM00369">
    <property type="entry name" value="LRR_TYP"/>
    <property type="match status" value="12"/>
</dbReference>
<dbReference type="SMART" id="SM00365">
    <property type="entry name" value="LRR_SD22"/>
    <property type="match status" value="5"/>
</dbReference>
<dbReference type="PANTHER" id="PTHR48051">
    <property type="match status" value="1"/>
</dbReference>
<keyword evidence="1" id="KW-0433">Leucine-rich repeat</keyword>
<dbReference type="Proteomes" id="UP000005113">
    <property type="component" value="Unassembled WGS sequence"/>
</dbReference>
<evidence type="ECO:0000313" key="6">
    <source>
        <dbReference type="Proteomes" id="UP000005113"/>
    </source>
</evidence>
<protein>
    <submittedName>
        <fullName evidence="5">Leucine-rich repeat (LRR) protein</fullName>
    </submittedName>
</protein>
<dbReference type="EMBL" id="JH719942">
    <property type="protein sequence ID" value="EJF55016.1"/>
    <property type="molecule type" value="Genomic_DNA"/>
</dbReference>
<dbReference type="InterPro" id="IPR055414">
    <property type="entry name" value="LRR_R13L4/SHOC2-like"/>
</dbReference>
<dbReference type="Pfam" id="PF23598">
    <property type="entry name" value="LRR_14"/>
    <property type="match status" value="1"/>
</dbReference>
<sequence>MKQLLLLCLLLSAPLFGQSYSLFETPNQHDYLIELEWGEQVWIKEQPQGKRQLFHLNGQPVFKQTFDQIWPSNFKGYLELQDGDKFYIGSLEGELWPLARTIDELGPEIKALDFSAKSLGPVDYREISFLLGLPSQLLEQEQIELLNISIKNSRLHREIGQLKNLRILSLTYGRLQQLHKALGQLTKLEELCLSFNMFHNIPEELALAPKLHTLYLDQSPIDSLPDDLSVLSKIKRLSLARRSCTKLAPLAQLKQLKALNLEYTNPYKYRQIEHHPKAFEALAQLSELEYLNLGASVEDSISLDFLIPLQQLRYLNLSSIKSKKILADSLWPQLEQLILDKTNLQWDNQAWKKLFYFSANAGYTPKKLPKAAIEKLPHQLLILELQSRIFSSQDAQALSQFKDLEYLDLEQSQIEALPEDFGQLSKLCQLNLDQCQLKRLPSSFGQLQMLSGLQLSKNQLKELPANFYELQKLQYLNLEGNQLSSLAPEIGQFKELKLLILAHNQLKELPSTISNCKKITYLNIQDNLVRQIQFNLEKMKQLTLLNLSDNLLQALPSSIFQAKKLQFLQLDNNRDLQQLSPKIGQLQNLKTLWLNHCSIQKIPENIGQLTQLQELYLSNNQLQDLPITIGQLTQLQKLHLNNNQLQSLPENIGQLKALKTLTLNNNQLKSLPKSIVQLTLLTDLELRNNKEFKAFPKGFEQLQPKLQLLPLFGTGLSKEEKLRWEKKWRYQQYNLY</sequence>
<accession>J0Y0G0</accession>
<dbReference type="SMART" id="SM00364">
    <property type="entry name" value="LRR_BAC"/>
    <property type="match status" value="8"/>
</dbReference>
<dbReference type="PANTHER" id="PTHR48051:SF1">
    <property type="entry name" value="RAS SUPPRESSOR PROTEIN 1"/>
    <property type="match status" value="1"/>
</dbReference>
<feature type="domain" description="Disease resistance R13L4/SHOC-2-like LRR" evidence="4">
    <location>
        <begin position="629"/>
        <end position="710"/>
    </location>
</feature>
<evidence type="ECO:0000313" key="5">
    <source>
        <dbReference type="EMBL" id="EJF55016.1"/>
    </source>
</evidence>
<dbReference type="HOGENOM" id="CLU_376790_0_0_10"/>
<dbReference type="InterPro" id="IPR025875">
    <property type="entry name" value="Leu-rich_rpt_4"/>
</dbReference>
<dbReference type="InterPro" id="IPR001611">
    <property type="entry name" value="Leu-rich_rpt"/>
</dbReference>
<proteinExistence type="predicted"/>
<evidence type="ECO:0000256" key="2">
    <source>
        <dbReference type="ARBA" id="ARBA00022737"/>
    </source>
</evidence>
<evidence type="ECO:0000256" key="3">
    <source>
        <dbReference type="SAM" id="SignalP"/>
    </source>
</evidence>
<keyword evidence="3" id="KW-0732">Signal</keyword>
<keyword evidence="2" id="KW-0677">Repeat</keyword>
<dbReference type="SUPFAM" id="SSF52058">
    <property type="entry name" value="L domain-like"/>
    <property type="match status" value="2"/>
</dbReference>
<dbReference type="InterPro" id="IPR032675">
    <property type="entry name" value="LRR_dom_sf"/>
</dbReference>
<name>J0Y0G0_9BACT</name>